<feature type="transmembrane region" description="Helical" evidence="6">
    <location>
        <begin position="162"/>
        <end position="185"/>
    </location>
</feature>
<comment type="similarity">
    <text evidence="6">Belongs to the TVP38/TMEM64 family.</text>
</comment>
<protein>
    <recommendedName>
        <fullName evidence="6">TVP38/TMEM64 family membrane protein</fullName>
    </recommendedName>
</protein>
<dbReference type="InterPro" id="IPR032816">
    <property type="entry name" value="VTT_dom"/>
</dbReference>
<evidence type="ECO:0000259" key="7">
    <source>
        <dbReference type="Pfam" id="PF09335"/>
    </source>
</evidence>
<name>A0A7C3PKC1_9CYAN</name>
<comment type="caution">
    <text evidence="8">The sequence shown here is derived from an EMBL/GenBank/DDBJ whole genome shotgun (WGS) entry which is preliminary data.</text>
</comment>
<accession>A0A7C3PKC1</accession>
<evidence type="ECO:0000256" key="6">
    <source>
        <dbReference type="RuleBase" id="RU366058"/>
    </source>
</evidence>
<dbReference type="PANTHER" id="PTHR12677">
    <property type="entry name" value="GOLGI APPARATUS MEMBRANE PROTEIN TVP38-RELATED"/>
    <property type="match status" value="1"/>
</dbReference>
<proteinExistence type="inferred from homology"/>
<feature type="transmembrane region" description="Helical" evidence="6">
    <location>
        <begin position="197"/>
        <end position="215"/>
    </location>
</feature>
<organism evidence="8">
    <name type="scientific">Oscillatoriales cyanobacterium SpSt-418</name>
    <dbReference type="NCBI Taxonomy" id="2282169"/>
    <lineage>
        <taxon>Bacteria</taxon>
        <taxon>Bacillati</taxon>
        <taxon>Cyanobacteriota</taxon>
        <taxon>Cyanophyceae</taxon>
        <taxon>Oscillatoriophycideae</taxon>
        <taxon>Oscillatoriales</taxon>
    </lineage>
</organism>
<keyword evidence="5 6" id="KW-0472">Membrane</keyword>
<evidence type="ECO:0000256" key="5">
    <source>
        <dbReference type="ARBA" id="ARBA00023136"/>
    </source>
</evidence>
<reference evidence="8" key="1">
    <citation type="journal article" date="2020" name="mSystems">
        <title>Genome- and Community-Level Interaction Insights into Carbon Utilization and Element Cycling Functions of Hydrothermarchaeota in Hydrothermal Sediment.</title>
        <authorList>
            <person name="Zhou Z."/>
            <person name="Liu Y."/>
            <person name="Xu W."/>
            <person name="Pan J."/>
            <person name="Luo Z.H."/>
            <person name="Li M."/>
        </authorList>
    </citation>
    <scope>NUCLEOTIDE SEQUENCE [LARGE SCALE GENOMIC DNA]</scope>
    <source>
        <strain evidence="8">SpSt-418</strain>
    </source>
</reference>
<keyword evidence="2 6" id="KW-1003">Cell membrane</keyword>
<evidence type="ECO:0000256" key="1">
    <source>
        <dbReference type="ARBA" id="ARBA00004651"/>
    </source>
</evidence>
<dbReference type="EMBL" id="DSRU01000422">
    <property type="protein sequence ID" value="HFN01580.1"/>
    <property type="molecule type" value="Genomic_DNA"/>
</dbReference>
<feature type="transmembrane region" description="Helical" evidence="6">
    <location>
        <begin position="79"/>
        <end position="101"/>
    </location>
</feature>
<evidence type="ECO:0000313" key="8">
    <source>
        <dbReference type="EMBL" id="HFN01580.1"/>
    </source>
</evidence>
<dbReference type="Pfam" id="PF09335">
    <property type="entry name" value="VTT_dom"/>
    <property type="match status" value="1"/>
</dbReference>
<dbReference type="GO" id="GO:0005886">
    <property type="term" value="C:plasma membrane"/>
    <property type="evidence" value="ECO:0007669"/>
    <property type="project" value="UniProtKB-SubCell"/>
</dbReference>
<evidence type="ECO:0000256" key="3">
    <source>
        <dbReference type="ARBA" id="ARBA00022692"/>
    </source>
</evidence>
<sequence>MKLNWLRSRKFWLFIFCGILIALLGSRLPLKDWFVVVNRWLLNLGPNAIPAFSILYLFATIFGFPNILLILVAGTTFGLVKGIITVSIADTLGGIVCFLLGRTIARKRIKKWISQNPSFVQLDYAVGKKAWKILLLTRLSPLVPSNILNYSFSCTKVNFWQYCFFSWLGMLPMISLYVYLGSFGVSLLQEGLTPRKIALQSVGLVLAIGAAAYTTRVTKRALTPECPVDEEPQAVESSLQRSSREK</sequence>
<feature type="domain" description="VTT" evidence="7">
    <location>
        <begin position="65"/>
        <end position="182"/>
    </location>
</feature>
<evidence type="ECO:0000256" key="2">
    <source>
        <dbReference type="ARBA" id="ARBA00022475"/>
    </source>
</evidence>
<gene>
    <name evidence="8" type="ORF">ENR64_28325</name>
</gene>
<comment type="subcellular location">
    <subcellularLocation>
        <location evidence="1 6">Cell membrane</location>
        <topology evidence="1 6">Multi-pass membrane protein</topology>
    </subcellularLocation>
</comment>
<keyword evidence="3 6" id="KW-0812">Transmembrane</keyword>
<dbReference type="PANTHER" id="PTHR12677:SF59">
    <property type="entry name" value="GOLGI APPARATUS MEMBRANE PROTEIN TVP38-RELATED"/>
    <property type="match status" value="1"/>
</dbReference>
<dbReference type="AlphaFoldDB" id="A0A7C3PKC1"/>
<dbReference type="InterPro" id="IPR015414">
    <property type="entry name" value="TMEM64"/>
</dbReference>
<evidence type="ECO:0000256" key="4">
    <source>
        <dbReference type="ARBA" id="ARBA00022989"/>
    </source>
</evidence>
<feature type="transmembrane region" description="Helical" evidence="6">
    <location>
        <begin position="51"/>
        <end position="73"/>
    </location>
</feature>
<keyword evidence="4 6" id="KW-1133">Transmembrane helix</keyword>
<feature type="transmembrane region" description="Helical" evidence="6">
    <location>
        <begin position="12"/>
        <end position="30"/>
    </location>
</feature>